<dbReference type="KEGG" id="pbl:PAAG_11744"/>
<dbReference type="HOGENOM" id="CLU_1855874_0_0_1"/>
<dbReference type="EMBL" id="KN294000">
    <property type="protein sequence ID" value="KGQ01509.1"/>
    <property type="molecule type" value="Genomic_DNA"/>
</dbReference>
<dbReference type="Proteomes" id="UP000002059">
    <property type="component" value="Partially assembled WGS sequence"/>
</dbReference>
<dbReference type="VEuPathDB" id="FungiDB:PAAG_11744"/>
<reference evidence="1 2" key="1">
    <citation type="journal article" date="2011" name="PLoS Genet.">
        <title>Comparative genomic analysis of human fungal pathogens causing paracoccidioidomycosis.</title>
        <authorList>
            <person name="Desjardins C.A."/>
            <person name="Champion M.D."/>
            <person name="Holder J.W."/>
            <person name="Muszewska A."/>
            <person name="Goldberg J."/>
            <person name="Bailao A.M."/>
            <person name="Brigido M.M."/>
            <person name="Ferreira M.E."/>
            <person name="Garcia A.M."/>
            <person name="Grynberg M."/>
            <person name="Gujja S."/>
            <person name="Heiman D.I."/>
            <person name="Henn M.R."/>
            <person name="Kodira C.D."/>
            <person name="Leon-Narvaez H."/>
            <person name="Longo L.V."/>
            <person name="Ma L.J."/>
            <person name="Malavazi I."/>
            <person name="Matsuo A.L."/>
            <person name="Morais F.V."/>
            <person name="Pereira M."/>
            <person name="Rodriguez-Brito S."/>
            <person name="Sakthikumar S."/>
            <person name="Salem-Izacc S.M."/>
            <person name="Sykes S.M."/>
            <person name="Teixeira M.M."/>
            <person name="Vallejo M.C."/>
            <person name="Walter M.E."/>
            <person name="Yandava C."/>
            <person name="Young S."/>
            <person name="Zeng Q."/>
            <person name="Zucker J."/>
            <person name="Felipe M.S."/>
            <person name="Goldman G.H."/>
            <person name="Haas B.J."/>
            <person name="McEwen J.G."/>
            <person name="Nino-Vega G."/>
            <person name="Puccia R."/>
            <person name="San-Blas G."/>
            <person name="Soares C.M."/>
            <person name="Birren B.W."/>
            <person name="Cuomo C.A."/>
        </authorList>
    </citation>
    <scope>NUCLEOTIDE SEQUENCE [LARGE SCALE GENOMIC DNA]</scope>
    <source>
        <strain evidence="2">ATCC MYA-826 / Pb01</strain>
    </source>
</reference>
<protein>
    <submittedName>
        <fullName evidence="1">Uncharacterized protein</fullName>
    </submittedName>
</protein>
<gene>
    <name evidence="1" type="ORF">PAAG_11744</name>
</gene>
<accession>A0A0A2VKU5</accession>
<evidence type="ECO:0000313" key="2">
    <source>
        <dbReference type="Proteomes" id="UP000002059"/>
    </source>
</evidence>
<keyword evidence="2" id="KW-1185">Reference proteome</keyword>
<organism evidence="1 2">
    <name type="scientific">Paracoccidioides lutzii (strain ATCC MYA-826 / Pb01)</name>
    <name type="common">Paracoccidioides brasiliensis</name>
    <dbReference type="NCBI Taxonomy" id="502779"/>
    <lineage>
        <taxon>Eukaryota</taxon>
        <taxon>Fungi</taxon>
        <taxon>Dikarya</taxon>
        <taxon>Ascomycota</taxon>
        <taxon>Pezizomycotina</taxon>
        <taxon>Eurotiomycetes</taxon>
        <taxon>Eurotiomycetidae</taxon>
        <taxon>Onygenales</taxon>
        <taxon>Ajellomycetaceae</taxon>
        <taxon>Paracoccidioides</taxon>
    </lineage>
</organism>
<dbReference type="AlphaFoldDB" id="A0A0A2VKU5"/>
<proteinExistence type="predicted"/>
<evidence type="ECO:0000313" key="1">
    <source>
        <dbReference type="EMBL" id="KGQ01509.1"/>
    </source>
</evidence>
<name>A0A0A2VKU5_PARBA</name>
<sequence length="138" mass="15986">MSYEGSGRLKRNEGEYEHTSDRHVVYSRLTPEAKVLDLDQVIFVASRILEFTRDKPVNNDLAMFSSRIENRVNMSGWFRYLGIQNTAYGLHPAPRNSYILGTDSLQPKKGCTRVARRYCSDDSRKHRMNILNLTMLMP</sequence>
<dbReference type="RefSeq" id="XP_015703026.1">
    <property type="nucleotide sequence ID" value="XM_015847335.1"/>
</dbReference>
<dbReference type="GeneID" id="26970637"/>